<evidence type="ECO:0000313" key="2">
    <source>
        <dbReference type="EMBL" id="MBS4883292.1"/>
    </source>
</evidence>
<comment type="caution">
    <text evidence="2">The sequence shown here is derived from an EMBL/GenBank/DDBJ whole genome shotgun (WGS) entry which is preliminary data.</text>
</comment>
<evidence type="ECO:0000256" key="1">
    <source>
        <dbReference type="SAM" id="Phobius"/>
    </source>
</evidence>
<keyword evidence="1" id="KW-0472">Membrane</keyword>
<dbReference type="RefSeq" id="WP_004800141.1">
    <property type="nucleotide sequence ID" value="NZ_CABKNA010000003.1"/>
</dbReference>
<dbReference type="GeneID" id="92793715"/>
<dbReference type="AlphaFoldDB" id="A0A942WDB5"/>
<dbReference type="InterPro" id="IPR014197">
    <property type="entry name" value="Sporulation_prot_YunB"/>
</dbReference>
<reference evidence="2" key="1">
    <citation type="submission" date="2021-02" db="EMBL/GenBank/DDBJ databases">
        <title>Infant gut strain persistence is associated with maternal origin, phylogeny, and functional potential including surface adhesion and iron acquisition.</title>
        <authorList>
            <person name="Lou Y.C."/>
        </authorList>
    </citation>
    <scope>NUCLEOTIDE SEQUENCE</scope>
    <source>
        <strain evidence="2">L3_108_103G1_dasL3_108_103G1_concoct_2</strain>
    </source>
</reference>
<evidence type="ECO:0000313" key="3">
    <source>
        <dbReference type="Proteomes" id="UP000753219"/>
    </source>
</evidence>
<dbReference type="Pfam" id="PF09560">
    <property type="entry name" value="Spore_YunB"/>
    <property type="match status" value="1"/>
</dbReference>
<feature type="transmembrane region" description="Helical" evidence="1">
    <location>
        <begin position="12"/>
        <end position="33"/>
    </location>
</feature>
<accession>A0A942WDB5</accession>
<dbReference type="Proteomes" id="UP000753219">
    <property type="component" value="Unassembled WGS sequence"/>
</dbReference>
<dbReference type="EMBL" id="JAGZMZ010000001">
    <property type="protein sequence ID" value="MBS4883292.1"/>
    <property type="molecule type" value="Genomic_DNA"/>
</dbReference>
<proteinExistence type="predicted"/>
<name>A0A942WDB5_9FIRM</name>
<sequence length="224" mass="25447">MRKIKIKRLKKLRLLLILLIAIASIYLGAQYVYHYVEPQLQAVAKQKVSFAINNIVKEVLADMEYRQEDLIEVKHVGEQFVDVEYDSYELNQILYTALNTIDASLLAAQDGKEDPTTEAVFYKEGIVFEIPLGYLSHLFFLHDKGPTIPVRMKIINDVNGEIRIENEAYGVNSTLMKIVLEISVNAEVLTYLSTTPLQVTSELPLVVQIINGKVPEMTPYTITE</sequence>
<protein>
    <submittedName>
        <fullName evidence="2">Sporulation protein YunB</fullName>
    </submittedName>
</protein>
<keyword evidence="1" id="KW-0812">Transmembrane</keyword>
<gene>
    <name evidence="2" type="ORF">KHZ85_00760</name>
</gene>
<keyword evidence="1" id="KW-1133">Transmembrane helix</keyword>
<organism evidence="2 3">
    <name type="scientific">Amedibacillus dolichus</name>
    <dbReference type="NCBI Taxonomy" id="31971"/>
    <lineage>
        <taxon>Bacteria</taxon>
        <taxon>Bacillati</taxon>
        <taxon>Bacillota</taxon>
        <taxon>Erysipelotrichia</taxon>
        <taxon>Erysipelotrichales</taxon>
        <taxon>Erysipelotrichaceae</taxon>
        <taxon>Amedibacillus</taxon>
    </lineage>
</organism>